<name>A0A2P5AG04_PARAD</name>
<sequence length="89" mass="10051">MFRLSSSAASTVLPFISHRLSNRPPPYSLQISRRQVPRFIFSEVKSMSKQSFTTRNQEALTTGNFQQAPATDKLQQAPMTDILDSMPYA</sequence>
<dbReference type="AlphaFoldDB" id="A0A2P5AG04"/>
<accession>A0A2P5AG04</accession>
<comment type="caution">
    <text evidence="1">The sequence shown here is derived from an EMBL/GenBank/DDBJ whole genome shotgun (WGS) entry which is preliminary data.</text>
</comment>
<proteinExistence type="predicted"/>
<keyword evidence="2" id="KW-1185">Reference proteome</keyword>
<gene>
    <name evidence="1" type="ORF">PanWU01x14_336170</name>
</gene>
<evidence type="ECO:0000313" key="2">
    <source>
        <dbReference type="Proteomes" id="UP000237105"/>
    </source>
</evidence>
<protein>
    <submittedName>
        <fullName evidence="1">Uncharacterized protein</fullName>
    </submittedName>
</protein>
<evidence type="ECO:0000313" key="1">
    <source>
        <dbReference type="EMBL" id="PON35463.1"/>
    </source>
</evidence>
<dbReference type="Proteomes" id="UP000237105">
    <property type="component" value="Unassembled WGS sequence"/>
</dbReference>
<dbReference type="EMBL" id="JXTB01000611">
    <property type="protein sequence ID" value="PON35463.1"/>
    <property type="molecule type" value="Genomic_DNA"/>
</dbReference>
<organism evidence="1 2">
    <name type="scientific">Parasponia andersonii</name>
    <name type="common">Sponia andersonii</name>
    <dbReference type="NCBI Taxonomy" id="3476"/>
    <lineage>
        <taxon>Eukaryota</taxon>
        <taxon>Viridiplantae</taxon>
        <taxon>Streptophyta</taxon>
        <taxon>Embryophyta</taxon>
        <taxon>Tracheophyta</taxon>
        <taxon>Spermatophyta</taxon>
        <taxon>Magnoliopsida</taxon>
        <taxon>eudicotyledons</taxon>
        <taxon>Gunneridae</taxon>
        <taxon>Pentapetalae</taxon>
        <taxon>rosids</taxon>
        <taxon>fabids</taxon>
        <taxon>Rosales</taxon>
        <taxon>Cannabaceae</taxon>
        <taxon>Parasponia</taxon>
    </lineage>
</organism>
<reference evidence="2" key="1">
    <citation type="submission" date="2016-06" db="EMBL/GenBank/DDBJ databases">
        <title>Parallel loss of symbiosis genes in relatives of nitrogen-fixing non-legume Parasponia.</title>
        <authorList>
            <person name="Van Velzen R."/>
            <person name="Holmer R."/>
            <person name="Bu F."/>
            <person name="Rutten L."/>
            <person name="Van Zeijl A."/>
            <person name="Liu W."/>
            <person name="Santuari L."/>
            <person name="Cao Q."/>
            <person name="Sharma T."/>
            <person name="Shen D."/>
            <person name="Roswanjaya Y."/>
            <person name="Wardhani T."/>
            <person name="Kalhor M.S."/>
            <person name="Jansen J."/>
            <person name="Van den Hoogen J."/>
            <person name="Gungor B."/>
            <person name="Hartog M."/>
            <person name="Hontelez J."/>
            <person name="Verver J."/>
            <person name="Yang W.-C."/>
            <person name="Schijlen E."/>
            <person name="Repin R."/>
            <person name="Schilthuizen M."/>
            <person name="Schranz E."/>
            <person name="Heidstra R."/>
            <person name="Miyata K."/>
            <person name="Fedorova E."/>
            <person name="Kohlen W."/>
            <person name="Bisseling T."/>
            <person name="Smit S."/>
            <person name="Geurts R."/>
        </authorList>
    </citation>
    <scope>NUCLEOTIDE SEQUENCE [LARGE SCALE GENOMIC DNA]</scope>
    <source>
        <strain evidence="2">cv. WU1-14</strain>
    </source>
</reference>